<evidence type="ECO:0000313" key="5">
    <source>
        <dbReference type="EMBL" id="TCO16144.1"/>
    </source>
</evidence>
<accession>A0A4R2GYJ1</accession>
<sequence>MALFRFAPRQTEPAPVVGARVYLRPMRMDDFDEWLALRHASEAFLAPWEPLRTGDEFDRTAWRRKVLAARNDARLDAAYGYLIFSRAHDIMVGGLTLGLVRRGVAQTCTLGYWMGAPWAGKGLMSDAVDAICRHAFTQLRLRRIEAACLPHNHRSRRVLEKNGFQLEGLAREYLCIAGVWADHVTYARLASDG</sequence>
<dbReference type="PROSITE" id="PS51186">
    <property type="entry name" value="GNAT"/>
    <property type="match status" value="1"/>
</dbReference>
<dbReference type="InterPro" id="IPR051531">
    <property type="entry name" value="N-acetyltransferase"/>
</dbReference>
<reference evidence="5 6" key="1">
    <citation type="submission" date="2019-03" db="EMBL/GenBank/DDBJ databases">
        <title>Genomic Encyclopedia of Type Strains, Phase IV (KMG-IV): sequencing the most valuable type-strain genomes for metagenomic binning, comparative biology and taxonomic classification.</title>
        <authorList>
            <person name="Goeker M."/>
        </authorList>
    </citation>
    <scope>NUCLEOTIDE SEQUENCE [LARGE SCALE GENOMIC DNA]</scope>
    <source>
        <strain evidence="5 6">DSM 22958</strain>
    </source>
</reference>
<evidence type="ECO:0000256" key="2">
    <source>
        <dbReference type="ARBA" id="ARBA00023315"/>
    </source>
</evidence>
<dbReference type="GO" id="GO:0005737">
    <property type="term" value="C:cytoplasm"/>
    <property type="evidence" value="ECO:0007669"/>
    <property type="project" value="TreeGrafter"/>
</dbReference>
<dbReference type="EMBL" id="SLWL01000001">
    <property type="protein sequence ID" value="TCO16144.1"/>
    <property type="molecule type" value="Genomic_DNA"/>
</dbReference>
<dbReference type="Gene3D" id="3.40.630.30">
    <property type="match status" value="1"/>
</dbReference>
<evidence type="ECO:0000313" key="6">
    <source>
        <dbReference type="Proteomes" id="UP000294881"/>
    </source>
</evidence>
<dbReference type="RefSeq" id="WP_132002155.1">
    <property type="nucleotide sequence ID" value="NZ_JBHUNN010000002.1"/>
</dbReference>
<evidence type="ECO:0000256" key="3">
    <source>
        <dbReference type="ARBA" id="ARBA00038502"/>
    </source>
</evidence>
<keyword evidence="2" id="KW-0012">Acyltransferase</keyword>
<evidence type="ECO:0000259" key="4">
    <source>
        <dbReference type="PROSITE" id="PS51186"/>
    </source>
</evidence>
<comment type="caution">
    <text evidence="5">The sequence shown here is derived from an EMBL/GenBank/DDBJ whole genome shotgun (WGS) entry which is preliminary data.</text>
</comment>
<dbReference type="SUPFAM" id="SSF55729">
    <property type="entry name" value="Acyl-CoA N-acyltransferases (Nat)"/>
    <property type="match status" value="1"/>
</dbReference>
<dbReference type="PANTHER" id="PTHR43792:SF8">
    <property type="entry name" value="[RIBOSOMAL PROTEIN US5]-ALANINE N-ACETYLTRANSFERASE"/>
    <property type="match status" value="1"/>
</dbReference>
<keyword evidence="6" id="KW-1185">Reference proteome</keyword>
<dbReference type="InterPro" id="IPR000182">
    <property type="entry name" value="GNAT_dom"/>
</dbReference>
<dbReference type="AlphaFoldDB" id="A0A4R2GYJ1"/>
<comment type="similarity">
    <text evidence="3">Belongs to the acetyltransferase family. RimJ subfamily.</text>
</comment>
<gene>
    <name evidence="5" type="ORF">EV666_101395</name>
</gene>
<organism evidence="5 6">
    <name type="scientific">Camelimonas lactis</name>
    <dbReference type="NCBI Taxonomy" id="659006"/>
    <lineage>
        <taxon>Bacteria</taxon>
        <taxon>Pseudomonadati</taxon>
        <taxon>Pseudomonadota</taxon>
        <taxon>Alphaproteobacteria</taxon>
        <taxon>Hyphomicrobiales</taxon>
        <taxon>Chelatococcaceae</taxon>
        <taxon>Camelimonas</taxon>
    </lineage>
</organism>
<proteinExistence type="inferred from homology"/>
<dbReference type="PANTHER" id="PTHR43792">
    <property type="entry name" value="GNAT FAMILY, PUTATIVE (AFU_ORTHOLOGUE AFUA_3G00765)-RELATED-RELATED"/>
    <property type="match status" value="1"/>
</dbReference>
<evidence type="ECO:0000256" key="1">
    <source>
        <dbReference type="ARBA" id="ARBA00022679"/>
    </source>
</evidence>
<name>A0A4R2GYJ1_9HYPH</name>
<dbReference type="GO" id="GO:0008999">
    <property type="term" value="F:protein-N-terminal-alanine acetyltransferase activity"/>
    <property type="evidence" value="ECO:0007669"/>
    <property type="project" value="TreeGrafter"/>
</dbReference>
<feature type="domain" description="N-acetyltransferase" evidence="4">
    <location>
        <begin position="21"/>
        <end position="191"/>
    </location>
</feature>
<dbReference type="InterPro" id="IPR016181">
    <property type="entry name" value="Acyl_CoA_acyltransferase"/>
</dbReference>
<keyword evidence="1 5" id="KW-0808">Transferase</keyword>
<dbReference type="Pfam" id="PF13302">
    <property type="entry name" value="Acetyltransf_3"/>
    <property type="match status" value="1"/>
</dbReference>
<dbReference type="OrthoDB" id="9801669at2"/>
<dbReference type="Proteomes" id="UP000294881">
    <property type="component" value="Unassembled WGS sequence"/>
</dbReference>
<protein>
    <submittedName>
        <fullName evidence="5">Ribosomal-protein-alanine N-acetyltransferase</fullName>
    </submittedName>
</protein>